<dbReference type="InterPro" id="IPR050109">
    <property type="entry name" value="HTH-type_TetR-like_transc_reg"/>
</dbReference>
<protein>
    <submittedName>
        <fullName evidence="4">TetR/AcrR family transcriptional regulator</fullName>
    </submittedName>
</protein>
<evidence type="ECO:0000313" key="4">
    <source>
        <dbReference type="EMBL" id="WUM18431.1"/>
    </source>
</evidence>
<evidence type="ECO:0000313" key="5">
    <source>
        <dbReference type="Proteomes" id="UP001432128"/>
    </source>
</evidence>
<dbReference type="InterPro" id="IPR001647">
    <property type="entry name" value="HTH_TetR"/>
</dbReference>
<evidence type="ECO:0000259" key="3">
    <source>
        <dbReference type="PROSITE" id="PS50977"/>
    </source>
</evidence>
<dbReference type="Proteomes" id="UP001432128">
    <property type="component" value="Chromosome"/>
</dbReference>
<reference evidence="4 5" key="1">
    <citation type="submission" date="2022-10" db="EMBL/GenBank/DDBJ databases">
        <title>The complete genomes of actinobacterial strains from the NBC collection.</title>
        <authorList>
            <person name="Joergensen T.S."/>
            <person name="Alvarez Arevalo M."/>
            <person name="Sterndorff E.B."/>
            <person name="Faurdal D."/>
            <person name="Vuksanovic O."/>
            <person name="Mourched A.-S."/>
            <person name="Charusanti P."/>
            <person name="Shaw S."/>
            <person name="Blin K."/>
            <person name="Weber T."/>
        </authorList>
    </citation>
    <scope>NUCLEOTIDE SEQUENCE [LARGE SCALE GENOMIC DNA]</scope>
    <source>
        <strain evidence="4 5">NBC_00319</strain>
    </source>
</reference>
<proteinExistence type="predicted"/>
<dbReference type="PRINTS" id="PR00455">
    <property type="entry name" value="HTHTETR"/>
</dbReference>
<organism evidence="4 5">
    <name type="scientific">Williamsia herbipolensis</name>
    <dbReference type="NCBI Taxonomy" id="1603258"/>
    <lineage>
        <taxon>Bacteria</taxon>
        <taxon>Bacillati</taxon>
        <taxon>Actinomycetota</taxon>
        <taxon>Actinomycetes</taxon>
        <taxon>Mycobacteriales</taxon>
        <taxon>Nocardiaceae</taxon>
        <taxon>Williamsia</taxon>
    </lineage>
</organism>
<dbReference type="PANTHER" id="PTHR30055:SF153">
    <property type="entry name" value="HTH-TYPE TRANSCRIPTIONAL REPRESSOR RV3405C"/>
    <property type="match status" value="1"/>
</dbReference>
<keyword evidence="5" id="KW-1185">Reference proteome</keyword>
<keyword evidence="1 2" id="KW-0238">DNA-binding</keyword>
<feature type="domain" description="HTH tetR-type" evidence="3">
    <location>
        <begin position="28"/>
        <end position="88"/>
    </location>
</feature>
<accession>A0AAU4JXD7</accession>
<name>A0AAU4JXD7_9NOCA</name>
<feature type="DNA-binding region" description="H-T-H motif" evidence="2">
    <location>
        <begin position="51"/>
        <end position="70"/>
    </location>
</feature>
<dbReference type="RefSeq" id="WP_045820945.1">
    <property type="nucleotide sequence ID" value="NZ_CP108021.1"/>
</dbReference>
<dbReference type="Pfam" id="PF00440">
    <property type="entry name" value="TetR_N"/>
    <property type="match status" value="1"/>
</dbReference>
<dbReference type="PANTHER" id="PTHR30055">
    <property type="entry name" value="HTH-TYPE TRANSCRIPTIONAL REGULATOR RUTR"/>
    <property type="match status" value="1"/>
</dbReference>
<dbReference type="SUPFAM" id="SSF46689">
    <property type="entry name" value="Homeodomain-like"/>
    <property type="match status" value="1"/>
</dbReference>
<evidence type="ECO:0000256" key="2">
    <source>
        <dbReference type="PROSITE-ProRule" id="PRU00335"/>
    </source>
</evidence>
<dbReference type="InterPro" id="IPR009057">
    <property type="entry name" value="Homeodomain-like_sf"/>
</dbReference>
<dbReference type="GO" id="GO:0000976">
    <property type="term" value="F:transcription cis-regulatory region binding"/>
    <property type="evidence" value="ECO:0007669"/>
    <property type="project" value="TreeGrafter"/>
</dbReference>
<dbReference type="PROSITE" id="PS50977">
    <property type="entry name" value="HTH_TETR_2"/>
    <property type="match status" value="1"/>
</dbReference>
<dbReference type="Gene3D" id="1.10.357.10">
    <property type="entry name" value="Tetracycline Repressor, domain 2"/>
    <property type="match status" value="1"/>
</dbReference>
<dbReference type="KEGG" id="whr:OG579_11765"/>
<dbReference type="GO" id="GO:0003700">
    <property type="term" value="F:DNA-binding transcription factor activity"/>
    <property type="evidence" value="ECO:0007669"/>
    <property type="project" value="TreeGrafter"/>
</dbReference>
<evidence type="ECO:0000256" key="1">
    <source>
        <dbReference type="ARBA" id="ARBA00023125"/>
    </source>
</evidence>
<dbReference type="EMBL" id="CP108021">
    <property type="protein sequence ID" value="WUM18431.1"/>
    <property type="molecule type" value="Genomic_DNA"/>
</dbReference>
<sequence>MTRPGAPLGDLFARAVTQAFGPALPTSDTTDDRILDAALAVLGRRSTREATVEEIAREAGVGRATVFRRFDSRDHVFEAALVRFVGQVVGTMVDRFAAVTDPVDQVVEGFAICLALDDDPLLADRGRRGELLAALSGGDPSPLRLAWSAVAANLRRAHRDGSITVGDPDEQADALVHLGLSYLMTPGLAVDLTDPAAVRAFARRTVAPIVGAIPPHAVPSP</sequence>
<dbReference type="AlphaFoldDB" id="A0AAU4JXD7"/>
<gene>
    <name evidence="4" type="ORF">OG579_11765</name>
</gene>